<accession>A0A382DME1</accession>
<feature type="compositionally biased region" description="Polar residues" evidence="1">
    <location>
        <begin position="149"/>
        <end position="158"/>
    </location>
</feature>
<gene>
    <name evidence="2" type="ORF">METZ01_LOCUS192480</name>
</gene>
<name>A0A382DME1_9ZZZZ</name>
<dbReference type="EMBL" id="UINC01040152">
    <property type="protein sequence ID" value="SVB39626.1"/>
    <property type="molecule type" value="Genomic_DNA"/>
</dbReference>
<dbReference type="AlphaFoldDB" id="A0A382DME1"/>
<reference evidence="2" key="1">
    <citation type="submission" date="2018-05" db="EMBL/GenBank/DDBJ databases">
        <authorList>
            <person name="Lanie J.A."/>
            <person name="Ng W.-L."/>
            <person name="Kazmierczak K.M."/>
            <person name="Andrzejewski T.M."/>
            <person name="Davidsen T.M."/>
            <person name="Wayne K.J."/>
            <person name="Tettelin H."/>
            <person name="Glass J.I."/>
            <person name="Rusch D."/>
            <person name="Podicherti R."/>
            <person name="Tsui H.-C.T."/>
            <person name="Winkler M.E."/>
        </authorList>
    </citation>
    <scope>NUCLEOTIDE SEQUENCE</scope>
</reference>
<evidence type="ECO:0000256" key="1">
    <source>
        <dbReference type="SAM" id="MobiDB-lite"/>
    </source>
</evidence>
<protein>
    <submittedName>
        <fullName evidence="2">Uncharacterized protein</fullName>
    </submittedName>
</protein>
<feature type="region of interest" description="Disordered" evidence="1">
    <location>
        <begin position="138"/>
        <end position="158"/>
    </location>
</feature>
<proteinExistence type="predicted"/>
<organism evidence="2">
    <name type="scientific">marine metagenome</name>
    <dbReference type="NCBI Taxonomy" id="408172"/>
    <lineage>
        <taxon>unclassified sequences</taxon>
        <taxon>metagenomes</taxon>
        <taxon>ecological metagenomes</taxon>
    </lineage>
</organism>
<evidence type="ECO:0000313" key="2">
    <source>
        <dbReference type="EMBL" id="SVB39626.1"/>
    </source>
</evidence>
<sequence>MKYVTKALVFFSLTVLMFVLSIEAIKASRDQLRLVNAKSLSKSIQHYYLLNGAYPASTVNNNVSDFLYTEKLLTKAVRDPAYTSATLSMSHYYFMIANIYNKNLLTLSNFDSQEIKGMIKRKLNYYLNLDNNTKITTVDSSNNHRKQDLNNWPDESTPSDITIHEKNNKYGETNTKFDTNGIPLECVIAYKSDNQTNSYEISVYLESRFFKEKMKWDGGNDSSRFEVGNDLRLNTELVVTDAGINVLSENVSIIK</sequence>